<dbReference type="Proteomes" id="UP000182544">
    <property type="component" value="Unassembled WGS sequence"/>
</dbReference>
<evidence type="ECO:0000313" key="2">
    <source>
        <dbReference type="Proteomes" id="UP000182544"/>
    </source>
</evidence>
<dbReference type="OrthoDB" id="1173934at2"/>
<dbReference type="RefSeq" id="WP_072403594.1">
    <property type="nucleotide sequence ID" value="NZ_FPKV01000005.1"/>
</dbReference>
<accession>A0A1K2IQZ0</accession>
<name>A0A1K2IQZ0_9FLAO</name>
<protein>
    <recommendedName>
        <fullName evidence="3">DUF3945 domain-containing protein</fullName>
    </recommendedName>
</protein>
<proteinExistence type="predicted"/>
<evidence type="ECO:0000313" key="1">
    <source>
        <dbReference type="EMBL" id="SFZ94860.1"/>
    </source>
</evidence>
<dbReference type="AlphaFoldDB" id="A0A1K2IQZ0"/>
<dbReference type="STRING" id="369401.SAMN05428642_105140"/>
<keyword evidence="2" id="KW-1185">Reference proteome</keyword>
<reference evidence="1 2" key="1">
    <citation type="submission" date="2016-10" db="EMBL/GenBank/DDBJ databases">
        <authorList>
            <person name="de Groot N.N."/>
        </authorList>
    </citation>
    <scope>NUCLEOTIDE SEQUENCE [LARGE SCALE GENOMIC DNA]</scope>
    <source>
        <strain evidence="1 2">DSM 18180</strain>
    </source>
</reference>
<dbReference type="EMBL" id="FPKV01000005">
    <property type="protein sequence ID" value="SFZ94860.1"/>
    <property type="molecule type" value="Genomic_DNA"/>
</dbReference>
<sequence length="273" mass="31380">MEKDVQKVFVKINQVWQKGEIVSKDGTTLKVKTSENMEFNIDESSQYVEQIKNPAQKFAYGDAKEKLEGAYISFNKLPNNVQDAIVKGEEYMHSSSYVHEGELKENVRAVQLMYNRQTGSKLDVQIKRNEPVKLAEAIAYNYQFTKEEFDLMVKQGKQVVFQGSSKDGEVFSKLAYYEPKLNDIRTKSALSENNYFYGQKLTKEQATIMNKGESAQITINTKKGEKTYMVNYSPKSARFITKTFEKENVNDLKVQSMIDNQKKKIKPQKGIAH</sequence>
<organism evidence="1 2">
    <name type="scientific">Flaviramulus basaltis</name>
    <dbReference type="NCBI Taxonomy" id="369401"/>
    <lineage>
        <taxon>Bacteria</taxon>
        <taxon>Pseudomonadati</taxon>
        <taxon>Bacteroidota</taxon>
        <taxon>Flavobacteriia</taxon>
        <taxon>Flavobacteriales</taxon>
        <taxon>Flavobacteriaceae</taxon>
        <taxon>Flaviramulus</taxon>
    </lineage>
</organism>
<evidence type="ECO:0008006" key="3">
    <source>
        <dbReference type="Google" id="ProtNLM"/>
    </source>
</evidence>
<gene>
    <name evidence="1" type="ORF">SAMN05428642_105140</name>
</gene>